<proteinExistence type="predicted"/>
<protein>
    <recommendedName>
        <fullName evidence="2">PPM-type phosphatase domain-containing protein</fullName>
    </recommendedName>
</protein>
<reference evidence="3" key="1">
    <citation type="journal article" date="2014" name="Front. Microbiol.">
        <title>High frequency of phylogenetically diverse reductive dehalogenase-homologous genes in deep subseafloor sedimentary metagenomes.</title>
        <authorList>
            <person name="Kawai M."/>
            <person name="Futagami T."/>
            <person name="Toyoda A."/>
            <person name="Takaki Y."/>
            <person name="Nishi S."/>
            <person name="Hori S."/>
            <person name="Arai W."/>
            <person name="Tsubouchi T."/>
            <person name="Morono Y."/>
            <person name="Uchiyama I."/>
            <person name="Ito T."/>
            <person name="Fujiyama A."/>
            <person name="Inagaki F."/>
            <person name="Takami H."/>
        </authorList>
    </citation>
    <scope>NUCLEOTIDE SEQUENCE</scope>
    <source>
        <strain evidence="3">Expedition CK06-06</strain>
    </source>
</reference>
<dbReference type="InterPro" id="IPR052016">
    <property type="entry name" value="Bact_Sigma-Reg"/>
</dbReference>
<feature type="non-terminal residue" evidence="3">
    <location>
        <position position="1"/>
    </location>
</feature>
<evidence type="ECO:0000259" key="2">
    <source>
        <dbReference type="Pfam" id="PF07228"/>
    </source>
</evidence>
<comment type="caution">
    <text evidence="3">The sequence shown here is derived from an EMBL/GenBank/DDBJ whole genome shotgun (WGS) entry which is preliminary data.</text>
</comment>
<evidence type="ECO:0000313" key="3">
    <source>
        <dbReference type="EMBL" id="GAF84257.1"/>
    </source>
</evidence>
<dbReference type="EMBL" id="BARS01002330">
    <property type="protein sequence ID" value="GAF84257.1"/>
    <property type="molecule type" value="Genomic_DNA"/>
</dbReference>
<dbReference type="Pfam" id="PF07228">
    <property type="entry name" value="SpoIIE"/>
    <property type="match status" value="1"/>
</dbReference>
<dbReference type="SUPFAM" id="SSF81606">
    <property type="entry name" value="PP2C-like"/>
    <property type="match status" value="1"/>
</dbReference>
<dbReference type="GO" id="GO:0016791">
    <property type="term" value="F:phosphatase activity"/>
    <property type="evidence" value="ECO:0007669"/>
    <property type="project" value="TreeGrafter"/>
</dbReference>
<dbReference type="PANTHER" id="PTHR43156">
    <property type="entry name" value="STAGE II SPORULATION PROTEIN E-RELATED"/>
    <property type="match status" value="1"/>
</dbReference>
<accession>X0T7T8</accession>
<dbReference type="PANTHER" id="PTHR43156:SF2">
    <property type="entry name" value="STAGE II SPORULATION PROTEIN E"/>
    <property type="match status" value="1"/>
</dbReference>
<gene>
    <name evidence="3" type="ORF">S01H1_04414</name>
</gene>
<evidence type="ECO:0000256" key="1">
    <source>
        <dbReference type="ARBA" id="ARBA00022801"/>
    </source>
</evidence>
<sequence length="122" mass="13503">AYINGGHNPPFIVSEDGVLKATLRPTGPAVGMFPGVEFQIEYAHFDPGDILFAYTDGVTEARAKDKEFYTEKRLIELLSQPIPSATALVDRVYDTIHEFMTGATQADDITMMAVHRKRIAES</sequence>
<dbReference type="InterPro" id="IPR036457">
    <property type="entry name" value="PPM-type-like_dom_sf"/>
</dbReference>
<organism evidence="3">
    <name type="scientific">marine sediment metagenome</name>
    <dbReference type="NCBI Taxonomy" id="412755"/>
    <lineage>
        <taxon>unclassified sequences</taxon>
        <taxon>metagenomes</taxon>
        <taxon>ecological metagenomes</taxon>
    </lineage>
</organism>
<dbReference type="Gene3D" id="3.60.40.10">
    <property type="entry name" value="PPM-type phosphatase domain"/>
    <property type="match status" value="1"/>
</dbReference>
<dbReference type="InterPro" id="IPR001932">
    <property type="entry name" value="PPM-type_phosphatase-like_dom"/>
</dbReference>
<dbReference type="AlphaFoldDB" id="X0T7T8"/>
<name>X0T7T8_9ZZZZ</name>
<keyword evidence="1" id="KW-0378">Hydrolase</keyword>
<feature type="domain" description="PPM-type phosphatase" evidence="2">
    <location>
        <begin position="2"/>
        <end position="116"/>
    </location>
</feature>